<feature type="compositionally biased region" description="Polar residues" evidence="1">
    <location>
        <begin position="129"/>
        <end position="147"/>
    </location>
</feature>
<protein>
    <submittedName>
        <fullName evidence="2">Uncharacterized protein</fullName>
    </submittedName>
</protein>
<keyword evidence="3" id="KW-1185">Reference proteome</keyword>
<accession>A0A8H5FG84</accession>
<name>A0A8H5FG84_9AGAR</name>
<gene>
    <name evidence="2" type="ORF">D9758_014799</name>
</gene>
<sequence>MTQSDLSALQKLGNDFRAAALGSTRHKKALQELASRVDALLCHVTAQAQKCKAQHPNDAAFKEQLRSLLQFFQDLNTFIVLHNTRNLVLSYIWYTKELKRIKEYQEEVARMSNRFSVEVTRIAINGRTASQNSERSVPSANTRSSAAVPQAVENRAVRSQRQPSTEVRDTETALSQPSQNTYLSPMSSRTSSDSKVAVGSGWGSAHIQNSAVSGIGRDQIHISGNGVVNFNNYYA</sequence>
<reference evidence="2 3" key="1">
    <citation type="journal article" date="2020" name="ISME J.">
        <title>Uncovering the hidden diversity of litter-decomposition mechanisms in mushroom-forming fungi.</title>
        <authorList>
            <person name="Floudas D."/>
            <person name="Bentzer J."/>
            <person name="Ahren D."/>
            <person name="Johansson T."/>
            <person name="Persson P."/>
            <person name="Tunlid A."/>
        </authorList>
    </citation>
    <scope>NUCLEOTIDE SEQUENCE [LARGE SCALE GENOMIC DNA]</scope>
    <source>
        <strain evidence="2 3">CBS 291.85</strain>
    </source>
</reference>
<dbReference type="Proteomes" id="UP000559256">
    <property type="component" value="Unassembled WGS sequence"/>
</dbReference>
<feature type="region of interest" description="Disordered" evidence="1">
    <location>
        <begin position="129"/>
        <end position="200"/>
    </location>
</feature>
<comment type="caution">
    <text evidence="2">The sequence shown here is derived from an EMBL/GenBank/DDBJ whole genome shotgun (WGS) entry which is preliminary data.</text>
</comment>
<proteinExistence type="predicted"/>
<dbReference type="EMBL" id="JAACJM010000238">
    <property type="protein sequence ID" value="KAF5335639.1"/>
    <property type="molecule type" value="Genomic_DNA"/>
</dbReference>
<evidence type="ECO:0000256" key="1">
    <source>
        <dbReference type="SAM" id="MobiDB-lite"/>
    </source>
</evidence>
<feature type="compositionally biased region" description="Polar residues" evidence="1">
    <location>
        <begin position="172"/>
        <end position="194"/>
    </location>
</feature>
<evidence type="ECO:0000313" key="2">
    <source>
        <dbReference type="EMBL" id="KAF5335639.1"/>
    </source>
</evidence>
<dbReference type="AlphaFoldDB" id="A0A8H5FG84"/>
<organism evidence="2 3">
    <name type="scientific">Tetrapyrgos nigripes</name>
    <dbReference type="NCBI Taxonomy" id="182062"/>
    <lineage>
        <taxon>Eukaryota</taxon>
        <taxon>Fungi</taxon>
        <taxon>Dikarya</taxon>
        <taxon>Basidiomycota</taxon>
        <taxon>Agaricomycotina</taxon>
        <taxon>Agaricomycetes</taxon>
        <taxon>Agaricomycetidae</taxon>
        <taxon>Agaricales</taxon>
        <taxon>Marasmiineae</taxon>
        <taxon>Marasmiaceae</taxon>
        <taxon>Tetrapyrgos</taxon>
    </lineage>
</organism>
<evidence type="ECO:0000313" key="3">
    <source>
        <dbReference type="Proteomes" id="UP000559256"/>
    </source>
</evidence>